<keyword evidence="2" id="KW-1185">Reference proteome</keyword>
<name>A0ACC0WDP0_9STRA</name>
<comment type="caution">
    <text evidence="1">The sequence shown here is derived from an EMBL/GenBank/DDBJ whole genome shotgun (WGS) entry which is preliminary data.</text>
</comment>
<evidence type="ECO:0000313" key="1">
    <source>
        <dbReference type="EMBL" id="KAI9916228.1"/>
    </source>
</evidence>
<protein>
    <submittedName>
        <fullName evidence="1">Uncharacterized protein</fullName>
    </submittedName>
</protein>
<proteinExistence type="predicted"/>
<reference evidence="1 2" key="1">
    <citation type="journal article" date="2022" name="bioRxiv">
        <title>The genome of the oomycete Peronosclerospora sorghi, a cosmopolitan pathogen of maize and sorghum, is inflated with dispersed pseudogenes.</title>
        <authorList>
            <person name="Fletcher K."/>
            <person name="Martin F."/>
            <person name="Isakeit T."/>
            <person name="Cavanaugh K."/>
            <person name="Magill C."/>
            <person name="Michelmore R."/>
        </authorList>
    </citation>
    <scope>NUCLEOTIDE SEQUENCE [LARGE SCALE GENOMIC DNA]</scope>
    <source>
        <strain evidence="1">P6</strain>
    </source>
</reference>
<organism evidence="1 2">
    <name type="scientific">Peronosclerospora sorghi</name>
    <dbReference type="NCBI Taxonomy" id="230839"/>
    <lineage>
        <taxon>Eukaryota</taxon>
        <taxon>Sar</taxon>
        <taxon>Stramenopiles</taxon>
        <taxon>Oomycota</taxon>
        <taxon>Peronosporomycetes</taxon>
        <taxon>Peronosporales</taxon>
        <taxon>Peronosporaceae</taxon>
        <taxon>Peronosclerospora</taxon>
    </lineage>
</organism>
<gene>
    <name evidence="1" type="ORF">PsorP6_016700</name>
</gene>
<sequence length="398" mass="45308">MHYLPVVTIKVSVKMVSADTFPKAEACVELLLADTKDALYVSKVQNHLCEVLERGCGVQLISQLLPELSVLSTVLYYGTSIGVQQPSQTLGEEFCDLIRVSKSGKKAAKPVFIRRHILWLAFVVMPQYLVKRSQNGLRNLSQLTLTQQERLQEQAQIQQEAVMVREDAEQNVQIPRKRISAKRLLGQLDRIVFKLKTICLWLDNKIFPASYEFSLARVLQWGSDAHLAAFYLFGRYLDVTKRITNIQYIFVRKDMVPCMKLTILGYIISLRLFFTAILELKRLHGLYKQEKKLHTRASVGLSTAVFASSERVPSSFLCANMNLSSSQIQTEYGNAGYQQNCRKCALCLGQRVVPAVTPCGHVFCWECIVGWCQNNKAECPLCRQETYPQQIKCTYNYV</sequence>
<evidence type="ECO:0000313" key="2">
    <source>
        <dbReference type="Proteomes" id="UP001163321"/>
    </source>
</evidence>
<dbReference type="Proteomes" id="UP001163321">
    <property type="component" value="Chromosome 2"/>
</dbReference>
<dbReference type="EMBL" id="CM047581">
    <property type="protein sequence ID" value="KAI9916228.1"/>
    <property type="molecule type" value="Genomic_DNA"/>
</dbReference>
<accession>A0ACC0WDP0</accession>